<evidence type="ECO:0000313" key="2">
    <source>
        <dbReference type="Proteomes" id="UP000637299"/>
    </source>
</evidence>
<organism evidence="1 2">
    <name type="scientific">Chryseobacterium caseinilyticum</name>
    <dbReference type="NCBI Taxonomy" id="2771428"/>
    <lineage>
        <taxon>Bacteria</taxon>
        <taxon>Pseudomonadati</taxon>
        <taxon>Bacteroidota</taxon>
        <taxon>Flavobacteriia</taxon>
        <taxon>Flavobacteriales</taxon>
        <taxon>Weeksellaceae</taxon>
        <taxon>Chryseobacterium group</taxon>
        <taxon>Chryseobacterium</taxon>
    </lineage>
</organism>
<sequence length="51" mass="6342">MIWQGRNDDEELLHHRIFQRVKEEKNYDSVSTNYFVFHGFTTHNVYRRNRG</sequence>
<evidence type="ECO:0000313" key="1">
    <source>
        <dbReference type="EMBL" id="MBD8083826.1"/>
    </source>
</evidence>
<dbReference type="EMBL" id="JACYFS010000005">
    <property type="protein sequence ID" value="MBD8083826.1"/>
    <property type="molecule type" value="Genomic_DNA"/>
</dbReference>
<accession>A0ABR8ZEU9</accession>
<comment type="caution">
    <text evidence="1">The sequence shown here is derived from an EMBL/GenBank/DDBJ whole genome shotgun (WGS) entry which is preliminary data.</text>
</comment>
<dbReference type="Proteomes" id="UP000637299">
    <property type="component" value="Unassembled WGS sequence"/>
</dbReference>
<keyword evidence="2" id="KW-1185">Reference proteome</keyword>
<dbReference type="RefSeq" id="WP_191737669.1">
    <property type="nucleotide sequence ID" value="NZ_JACYFS010000005.1"/>
</dbReference>
<proteinExistence type="predicted"/>
<reference evidence="1 2" key="1">
    <citation type="submission" date="2020-09" db="EMBL/GenBank/DDBJ databases">
        <title>Genome seq and assembly of Chryseobacterium sp.</title>
        <authorList>
            <person name="Chhetri G."/>
        </authorList>
    </citation>
    <scope>NUCLEOTIDE SEQUENCE [LARGE SCALE GENOMIC DNA]</scope>
    <source>
        <strain evidence="1 2">GCR10</strain>
    </source>
</reference>
<protein>
    <submittedName>
        <fullName evidence="1">Uncharacterized protein</fullName>
    </submittedName>
</protein>
<gene>
    <name evidence="1" type="ORF">IC610_15510</name>
</gene>
<name>A0ABR8ZEU9_9FLAO</name>